<dbReference type="InterPro" id="IPR000322">
    <property type="entry name" value="Glyco_hydro_31_TIM"/>
</dbReference>
<feature type="signal peptide" evidence="3">
    <location>
        <begin position="1"/>
        <end position="26"/>
    </location>
</feature>
<dbReference type="SUPFAM" id="SSF51445">
    <property type="entry name" value="(Trans)glycosidases"/>
    <property type="match status" value="1"/>
</dbReference>
<evidence type="ECO:0000313" key="7">
    <source>
        <dbReference type="EMBL" id="MFK2903858.1"/>
    </source>
</evidence>
<dbReference type="InterPro" id="IPR011013">
    <property type="entry name" value="Gal_mutarotase_sf_dom"/>
</dbReference>
<evidence type="ECO:0000256" key="3">
    <source>
        <dbReference type="SAM" id="SignalP"/>
    </source>
</evidence>
<comment type="similarity">
    <text evidence="1 2">Belongs to the glycosyl hydrolase 31 family.</text>
</comment>
<name>A0ABW8JRV1_9GAMM</name>
<accession>A0ABW8JRV1</accession>
<dbReference type="CDD" id="cd06589">
    <property type="entry name" value="GH31"/>
    <property type="match status" value="1"/>
</dbReference>
<dbReference type="InterPro" id="IPR017853">
    <property type="entry name" value="GH"/>
</dbReference>
<dbReference type="Pfam" id="PF17137">
    <property type="entry name" value="DUF5110"/>
    <property type="match status" value="1"/>
</dbReference>
<dbReference type="InterPro" id="IPR013780">
    <property type="entry name" value="Glyco_hydro_b"/>
</dbReference>
<dbReference type="PANTHER" id="PTHR43863:SF2">
    <property type="entry name" value="MALTASE-GLUCOAMYLASE"/>
    <property type="match status" value="1"/>
</dbReference>
<dbReference type="InterPro" id="IPR048395">
    <property type="entry name" value="Glyco_hydro_31_C"/>
</dbReference>
<dbReference type="RefSeq" id="WP_404631783.1">
    <property type="nucleotide sequence ID" value="NZ_JADIKM010000002.1"/>
</dbReference>
<dbReference type="PANTHER" id="PTHR43863">
    <property type="entry name" value="HYDROLASE, PUTATIVE (AFU_ORTHOLOGUE AFUA_1G03140)-RELATED"/>
    <property type="match status" value="1"/>
</dbReference>
<dbReference type="Proteomes" id="UP001620460">
    <property type="component" value="Unassembled WGS sequence"/>
</dbReference>
<keyword evidence="8" id="KW-1185">Reference proteome</keyword>
<evidence type="ECO:0000259" key="4">
    <source>
        <dbReference type="Pfam" id="PF01055"/>
    </source>
</evidence>
<evidence type="ECO:0000256" key="1">
    <source>
        <dbReference type="ARBA" id="ARBA00007806"/>
    </source>
</evidence>
<reference evidence="7 8" key="1">
    <citation type="submission" date="2020-10" db="EMBL/GenBank/DDBJ databases">
        <title>Phylogeny of dyella-like bacteria.</title>
        <authorList>
            <person name="Fu J."/>
        </authorList>
    </citation>
    <scope>NUCLEOTIDE SEQUENCE [LARGE SCALE GENOMIC DNA]</scope>
    <source>
        <strain evidence="7 8">Gsoil3046</strain>
    </source>
</reference>
<dbReference type="SUPFAM" id="SSF51011">
    <property type="entry name" value="Glycosyl hydrolase domain"/>
    <property type="match status" value="1"/>
</dbReference>
<dbReference type="Gene3D" id="3.20.20.80">
    <property type="entry name" value="Glycosidases"/>
    <property type="match status" value="1"/>
</dbReference>
<evidence type="ECO:0000256" key="2">
    <source>
        <dbReference type="RuleBase" id="RU361185"/>
    </source>
</evidence>
<evidence type="ECO:0000313" key="8">
    <source>
        <dbReference type="Proteomes" id="UP001620460"/>
    </source>
</evidence>
<dbReference type="SUPFAM" id="SSF74650">
    <property type="entry name" value="Galactose mutarotase-like"/>
    <property type="match status" value="1"/>
</dbReference>
<keyword evidence="2" id="KW-0326">Glycosidase</keyword>
<dbReference type="InterPro" id="IPR051816">
    <property type="entry name" value="Glycosyl_Hydrolase_31"/>
</dbReference>
<evidence type="ECO:0000259" key="5">
    <source>
        <dbReference type="Pfam" id="PF17137"/>
    </source>
</evidence>
<dbReference type="InterPro" id="IPR033403">
    <property type="entry name" value="DUF5110"/>
</dbReference>
<keyword evidence="2" id="KW-0378">Hydrolase</keyword>
<feature type="domain" description="Glycoside hydrolase family 31 TIM barrel" evidence="4">
    <location>
        <begin position="245"/>
        <end position="545"/>
    </location>
</feature>
<protein>
    <submittedName>
        <fullName evidence="7">DUF5110 domain-containing protein</fullName>
    </submittedName>
</protein>
<gene>
    <name evidence="7" type="ORF">ISP17_07775</name>
</gene>
<comment type="caution">
    <text evidence="7">The sequence shown here is derived from an EMBL/GenBank/DDBJ whole genome shotgun (WGS) entry which is preliminary data.</text>
</comment>
<proteinExistence type="inferred from homology"/>
<feature type="domain" description="Glycosyl hydrolase family 31 C-terminal" evidence="6">
    <location>
        <begin position="556"/>
        <end position="643"/>
    </location>
</feature>
<dbReference type="Pfam" id="PF21365">
    <property type="entry name" value="Glyco_hydro_31_3rd"/>
    <property type="match status" value="1"/>
</dbReference>
<feature type="domain" description="DUF5110" evidence="5">
    <location>
        <begin position="664"/>
        <end position="728"/>
    </location>
</feature>
<dbReference type="Pfam" id="PF01055">
    <property type="entry name" value="Glyco_hydro_31_2nd"/>
    <property type="match status" value="1"/>
</dbReference>
<dbReference type="Gene3D" id="2.60.40.1180">
    <property type="entry name" value="Golgi alpha-mannosidase II"/>
    <property type="match status" value="2"/>
</dbReference>
<sequence length="790" mass="85937">MSHFTPRHLTLALGLCLGTTIMPASAAAADAAFTAQVAHGSLNLADGNDRIAIGFITPNTVRVHVLPNGESSPASIVIDPKAMPAALTDVKTGTAGGVTTLSTAAATLRWDARDGSLQFSDAAGHVLLTQHELGALAKGELSLDHAKGDPLYGIGGYNATEDASAGLLRTGKQTITAGEQGHAGAPLVWSTAGYGVLIDTVGGTFHLDGSRITAGDTSRKDLDYYLIAGAPKQIFADVAKVSGHTPLFPKWAMGFTNSQWGIDEKELLQIVDTYRAKHIPIDNFTLDFDWKDWGNDWGEFTWNTAKFPDGPSGKLKQMLDARGIKLTGIMKPRVHVNTIEGREAAESGYFLKGNKPAKDYFSGKLVREIDFANPKARTWFFDHMKSAFQSGIVGWWNDEADNVDIDTQHQDMQRAIYDGQRAITDQRVWSISRNFYLGAQRYAYGMWSGDIHTGFASMAGQRARMLSAIDVGAMQWGMDTGGFTAGTPTPENYARWVQFGAFVPVFRVHGDSSQKRQPWLYGPTAEKAAADAIRLRYSLIPYIYSYEDQRRLTGVGLVRPLVFGWPDDPKVRNDVASWMFGESLLVSPVVEQGQTSKTIYLPAGPWTDWFTGKRYAGGQSVTLAIDAKTWGDIPLFVRDGAIVPTQPVMDYVGQHPVTQVDVEMFPAAQRSRFNVYDDDGDTYAYERGAYFRQPLSLQRTAGGVRVQTGAIEGSYVPALKFYLLKVHGDAARAVTGDGRALPHAASLDALNAAASEGWTTGTDRFGAVTYVRVNAAQARTLALVWGHAPM</sequence>
<organism evidence="7 8">
    <name type="scientific">Dyella ginsengisoli</name>
    <dbReference type="NCBI Taxonomy" id="363848"/>
    <lineage>
        <taxon>Bacteria</taxon>
        <taxon>Pseudomonadati</taxon>
        <taxon>Pseudomonadota</taxon>
        <taxon>Gammaproteobacteria</taxon>
        <taxon>Lysobacterales</taxon>
        <taxon>Rhodanobacteraceae</taxon>
        <taxon>Dyella</taxon>
    </lineage>
</organism>
<keyword evidence="3" id="KW-0732">Signal</keyword>
<dbReference type="Gene3D" id="2.60.40.1760">
    <property type="entry name" value="glycosyl hydrolase (family 31)"/>
    <property type="match status" value="1"/>
</dbReference>
<feature type="chain" id="PRO_5046166999" evidence="3">
    <location>
        <begin position="27"/>
        <end position="790"/>
    </location>
</feature>
<dbReference type="EMBL" id="JADIKM010000002">
    <property type="protein sequence ID" value="MFK2903858.1"/>
    <property type="molecule type" value="Genomic_DNA"/>
</dbReference>
<evidence type="ECO:0000259" key="6">
    <source>
        <dbReference type="Pfam" id="PF21365"/>
    </source>
</evidence>